<dbReference type="SUPFAM" id="SSF56235">
    <property type="entry name" value="N-terminal nucleophile aminohydrolases (Ntn hydrolases)"/>
    <property type="match status" value="1"/>
</dbReference>
<dbReference type="Pfam" id="PF13537">
    <property type="entry name" value="GATase_7"/>
    <property type="match status" value="1"/>
</dbReference>
<comment type="caution">
    <text evidence="6">The sequence shown here is derived from an EMBL/GenBank/DDBJ whole genome shotgun (WGS) entry which is preliminary data.</text>
</comment>
<evidence type="ECO:0000313" key="7">
    <source>
        <dbReference type="Proteomes" id="UP000629619"/>
    </source>
</evidence>
<dbReference type="Gene3D" id="3.40.50.620">
    <property type="entry name" value="HUPs"/>
    <property type="match status" value="1"/>
</dbReference>
<organism evidence="6 7">
    <name type="scientific">Actinoplanes siamensis</name>
    <dbReference type="NCBI Taxonomy" id="1223317"/>
    <lineage>
        <taxon>Bacteria</taxon>
        <taxon>Bacillati</taxon>
        <taxon>Actinomycetota</taxon>
        <taxon>Actinomycetes</taxon>
        <taxon>Micromonosporales</taxon>
        <taxon>Micromonosporaceae</taxon>
        <taxon>Actinoplanes</taxon>
    </lineage>
</organism>
<dbReference type="GO" id="GO:0004066">
    <property type="term" value="F:asparagine synthase (glutamine-hydrolyzing) activity"/>
    <property type="evidence" value="ECO:0007669"/>
    <property type="project" value="UniProtKB-EC"/>
</dbReference>
<dbReference type="GO" id="GO:0005829">
    <property type="term" value="C:cytosol"/>
    <property type="evidence" value="ECO:0007669"/>
    <property type="project" value="TreeGrafter"/>
</dbReference>
<feature type="domain" description="Glutamine amidotransferase type-2" evidence="5">
    <location>
        <begin position="1"/>
        <end position="195"/>
    </location>
</feature>
<accession>A0A919N9Q2</accession>
<keyword evidence="3" id="KW-0028">Amino-acid biosynthesis</keyword>
<dbReference type="InterPro" id="IPR014729">
    <property type="entry name" value="Rossmann-like_a/b/a_fold"/>
</dbReference>
<evidence type="ECO:0000313" key="6">
    <source>
        <dbReference type="EMBL" id="GIF07108.1"/>
    </source>
</evidence>
<gene>
    <name evidence="6" type="primary">asnB_2</name>
    <name evidence="6" type="ORF">Asi03nite_46460</name>
</gene>
<sequence length="576" mass="62304">MDSAAMSQLVGHVTFSTDTMRGVEHGMLAAAPGAGAGRFWSGRHAVVGLRAARAPAAGRPDRPGLVAALLGRCAAGPGTLTDDPDTVLDACADGPDTLPGSLDGDYALAVWDESRRQLTLVRDALGTRPLYYHRTDDGVVFASCLAALLAHPRVPVRLGLDGLRQALAGIAVPGATPYEGVREVPAGHAVRFGRDGVSWRRHWRPDASAGHTDDLATTVRRTRELLERAVERRTGDGPVAALVSGGLDSSTLAALHARHRSGPITTFAVDYPGYEDGYEPHIARPDPDTPYVRDMVAHLGARHTDVLLKPADLTGGELWETLVGLIEAPTVLADVEPSMLLLYRRVAEASGAVLGGEGADELFGGFPWFHHPQWATAPGFPWAPTTDLVVGTLFGRASAALDVPGFRDQEYRRAVAEFAGDPHTDRMRLVIQLFLTRFLPEQLERAHRFGAATGLDVRTPFCDRALVDYVFAVPWAVHTADGREKTLLRAAARDLLPASVRGRRKSGYPLTRDAAYDHTLRTAVRRLCADPGEPVHPLLDDRAVDAPRLSRNEMELALRLNGWLKRRRLQVPSSIV</sequence>
<comment type="catalytic activity">
    <reaction evidence="4">
        <text>L-aspartate + L-glutamine + ATP + H2O = L-asparagine + L-glutamate + AMP + diphosphate + H(+)</text>
        <dbReference type="Rhea" id="RHEA:12228"/>
        <dbReference type="ChEBI" id="CHEBI:15377"/>
        <dbReference type="ChEBI" id="CHEBI:15378"/>
        <dbReference type="ChEBI" id="CHEBI:29985"/>
        <dbReference type="ChEBI" id="CHEBI:29991"/>
        <dbReference type="ChEBI" id="CHEBI:30616"/>
        <dbReference type="ChEBI" id="CHEBI:33019"/>
        <dbReference type="ChEBI" id="CHEBI:58048"/>
        <dbReference type="ChEBI" id="CHEBI:58359"/>
        <dbReference type="ChEBI" id="CHEBI:456215"/>
        <dbReference type="EC" id="6.3.5.4"/>
    </reaction>
</comment>
<evidence type="ECO:0000256" key="2">
    <source>
        <dbReference type="ARBA" id="ARBA00012737"/>
    </source>
</evidence>
<dbReference type="EC" id="6.3.5.4" evidence="2"/>
<dbReference type="Proteomes" id="UP000629619">
    <property type="component" value="Unassembled WGS sequence"/>
</dbReference>
<evidence type="ECO:0000259" key="5">
    <source>
        <dbReference type="PROSITE" id="PS51278"/>
    </source>
</evidence>
<dbReference type="InterPro" id="IPR017932">
    <property type="entry name" value="GATase_2_dom"/>
</dbReference>
<dbReference type="AlphaFoldDB" id="A0A919N9Q2"/>
<dbReference type="CDD" id="cd01991">
    <property type="entry name" value="Asn_synthase_B_C"/>
    <property type="match status" value="1"/>
</dbReference>
<dbReference type="Gene3D" id="3.60.20.10">
    <property type="entry name" value="Glutamine Phosphoribosylpyrophosphate, subunit 1, domain 1"/>
    <property type="match status" value="1"/>
</dbReference>
<dbReference type="GO" id="GO:0006529">
    <property type="term" value="P:asparagine biosynthetic process"/>
    <property type="evidence" value="ECO:0007669"/>
    <property type="project" value="UniProtKB-KW"/>
</dbReference>
<evidence type="ECO:0000256" key="4">
    <source>
        <dbReference type="ARBA" id="ARBA00048741"/>
    </source>
</evidence>
<proteinExistence type="predicted"/>
<keyword evidence="3" id="KW-0061">Asparagine biosynthesis</keyword>
<evidence type="ECO:0000256" key="1">
    <source>
        <dbReference type="ARBA" id="ARBA00005187"/>
    </source>
</evidence>
<reference evidence="6" key="1">
    <citation type="submission" date="2021-01" db="EMBL/GenBank/DDBJ databases">
        <title>Whole genome shotgun sequence of Actinoplanes siamensis NBRC 109076.</title>
        <authorList>
            <person name="Komaki H."/>
            <person name="Tamura T."/>
        </authorList>
    </citation>
    <scope>NUCLEOTIDE SEQUENCE</scope>
    <source>
        <strain evidence="6">NBRC 109076</strain>
    </source>
</reference>
<evidence type="ECO:0000256" key="3">
    <source>
        <dbReference type="ARBA" id="ARBA00022888"/>
    </source>
</evidence>
<keyword evidence="7" id="KW-1185">Reference proteome</keyword>
<name>A0A919N9Q2_9ACTN</name>
<dbReference type="InterPro" id="IPR029055">
    <property type="entry name" value="Ntn_hydrolases_N"/>
</dbReference>
<dbReference type="Pfam" id="PF00733">
    <property type="entry name" value="Asn_synthase"/>
    <property type="match status" value="1"/>
</dbReference>
<dbReference type="EMBL" id="BOMW01000044">
    <property type="protein sequence ID" value="GIF07108.1"/>
    <property type="molecule type" value="Genomic_DNA"/>
</dbReference>
<dbReference type="InterPro" id="IPR051786">
    <property type="entry name" value="ASN_synthetase/amidase"/>
</dbReference>
<comment type="pathway">
    <text evidence="1">Amino-acid biosynthesis; L-asparagine biosynthesis; L-asparagine from L-aspartate (L-Gln route): step 1/1.</text>
</comment>
<dbReference type="PANTHER" id="PTHR43284">
    <property type="entry name" value="ASPARAGINE SYNTHETASE (GLUTAMINE-HYDROLYZING)"/>
    <property type="match status" value="1"/>
</dbReference>
<dbReference type="PROSITE" id="PS51278">
    <property type="entry name" value="GATASE_TYPE_2"/>
    <property type="match status" value="1"/>
</dbReference>
<dbReference type="InterPro" id="IPR001962">
    <property type="entry name" value="Asn_synthase"/>
</dbReference>
<dbReference type="SUPFAM" id="SSF52402">
    <property type="entry name" value="Adenine nucleotide alpha hydrolases-like"/>
    <property type="match status" value="1"/>
</dbReference>
<dbReference type="PANTHER" id="PTHR43284:SF1">
    <property type="entry name" value="ASPARAGINE SYNTHETASE"/>
    <property type="match status" value="1"/>
</dbReference>
<protein>
    <recommendedName>
        <fullName evidence="2">asparagine synthase (glutamine-hydrolyzing)</fullName>
        <ecNumber evidence="2">6.3.5.4</ecNumber>
    </recommendedName>
</protein>